<reference evidence="1" key="1">
    <citation type="journal article" date="2021" name="Proc. Natl. Acad. Sci. U.S.A.">
        <title>A Catalog of Tens of Thousands of Viruses from Human Metagenomes Reveals Hidden Associations with Chronic Diseases.</title>
        <authorList>
            <person name="Tisza M.J."/>
            <person name="Buck C.B."/>
        </authorList>
    </citation>
    <scope>NUCLEOTIDE SEQUENCE</scope>
    <source>
        <strain evidence="1">CtmTa7</strain>
    </source>
</reference>
<evidence type="ECO:0000313" key="1">
    <source>
        <dbReference type="EMBL" id="DAE28886.1"/>
    </source>
</evidence>
<accession>A0A8S5RBT5</accession>
<sequence>MTENQYLLTFQPKILGHPLRMMVGRVLCKKYYK</sequence>
<dbReference type="EMBL" id="BK059091">
    <property type="protein sequence ID" value="DAE28886.1"/>
    <property type="molecule type" value="Genomic_DNA"/>
</dbReference>
<protein>
    <submittedName>
        <fullName evidence="1">Uncharacterized protein</fullName>
    </submittedName>
</protein>
<proteinExistence type="predicted"/>
<name>A0A8S5RBT5_9VIRU</name>
<organism evidence="1">
    <name type="scientific">virus sp. ctmTa7</name>
    <dbReference type="NCBI Taxonomy" id="2828255"/>
    <lineage>
        <taxon>Viruses</taxon>
    </lineage>
</organism>